<evidence type="ECO:0000313" key="2">
    <source>
        <dbReference type="EMBL" id="BBX00176.1"/>
    </source>
</evidence>
<evidence type="ECO:0000313" key="3">
    <source>
        <dbReference type="Proteomes" id="UP000466681"/>
    </source>
</evidence>
<dbReference type="RefSeq" id="WP_083155176.1">
    <property type="nucleotide sequence ID" value="NZ_AP022560.1"/>
</dbReference>
<organism evidence="2 3">
    <name type="scientific">Mycolicibacterium moriokaense</name>
    <dbReference type="NCBI Taxonomy" id="39691"/>
    <lineage>
        <taxon>Bacteria</taxon>
        <taxon>Bacillati</taxon>
        <taxon>Actinomycetota</taxon>
        <taxon>Actinomycetes</taxon>
        <taxon>Mycobacteriales</taxon>
        <taxon>Mycobacteriaceae</taxon>
        <taxon>Mycolicibacterium</taxon>
    </lineage>
</organism>
<dbReference type="EMBL" id="AP022560">
    <property type="protein sequence ID" value="BBX00176.1"/>
    <property type="molecule type" value="Genomic_DNA"/>
</dbReference>
<dbReference type="AlphaFoldDB" id="A0AAD1H8D9"/>
<keyword evidence="3" id="KW-1185">Reference proteome</keyword>
<feature type="signal peptide" evidence="1">
    <location>
        <begin position="1"/>
        <end position="26"/>
    </location>
</feature>
<accession>A0AAD1H8D9</accession>
<sequence>MHKLTMAVAAAALMAGPILTAPTAAAGSVQDTTYTSPSIPAVPKVVALDCYGTTGNMGCGPGWFWRDGWRGWACYPC</sequence>
<evidence type="ECO:0000256" key="1">
    <source>
        <dbReference type="SAM" id="SignalP"/>
    </source>
</evidence>
<dbReference type="Proteomes" id="UP000466681">
    <property type="component" value="Chromosome"/>
</dbReference>
<protein>
    <submittedName>
        <fullName evidence="2">Uncharacterized protein</fullName>
    </submittedName>
</protein>
<gene>
    <name evidence="2" type="ORF">MMOR_11120</name>
</gene>
<reference evidence="2 3" key="1">
    <citation type="journal article" date="2019" name="Emerg. Microbes Infect.">
        <title>Comprehensive subspecies identification of 175 nontuberculous mycobacteria species based on 7547 genomic profiles.</title>
        <authorList>
            <person name="Matsumoto Y."/>
            <person name="Kinjo T."/>
            <person name="Motooka D."/>
            <person name="Nabeya D."/>
            <person name="Jung N."/>
            <person name="Uechi K."/>
            <person name="Horii T."/>
            <person name="Iida T."/>
            <person name="Fujita J."/>
            <person name="Nakamura S."/>
        </authorList>
    </citation>
    <scope>NUCLEOTIDE SEQUENCE [LARGE SCALE GENOMIC DNA]</scope>
    <source>
        <strain evidence="2 3">JCM 6375</strain>
    </source>
</reference>
<proteinExistence type="predicted"/>
<dbReference type="KEGG" id="mmor:MMOR_11120"/>
<name>A0AAD1H8D9_9MYCO</name>
<keyword evidence="1" id="KW-0732">Signal</keyword>
<feature type="chain" id="PRO_5042223060" evidence="1">
    <location>
        <begin position="27"/>
        <end position="77"/>
    </location>
</feature>